<dbReference type="EMBL" id="GBRH01223433">
    <property type="protein sequence ID" value="JAD74462.1"/>
    <property type="molecule type" value="Transcribed_RNA"/>
</dbReference>
<reference evidence="1" key="1">
    <citation type="submission" date="2014-09" db="EMBL/GenBank/DDBJ databases">
        <authorList>
            <person name="Magalhaes I.L.F."/>
            <person name="Oliveira U."/>
            <person name="Santos F.R."/>
            <person name="Vidigal T.H.D.A."/>
            <person name="Brescovit A.D."/>
            <person name="Santos A.J."/>
        </authorList>
    </citation>
    <scope>NUCLEOTIDE SEQUENCE</scope>
    <source>
        <tissue evidence="1">Shoot tissue taken approximately 20 cm above the soil surface</tissue>
    </source>
</reference>
<accession>A0A0A9CSJ0</accession>
<dbReference type="AlphaFoldDB" id="A0A0A9CSJ0"/>
<organism evidence="1">
    <name type="scientific">Arundo donax</name>
    <name type="common">Giant reed</name>
    <name type="synonym">Donax arundinaceus</name>
    <dbReference type="NCBI Taxonomy" id="35708"/>
    <lineage>
        <taxon>Eukaryota</taxon>
        <taxon>Viridiplantae</taxon>
        <taxon>Streptophyta</taxon>
        <taxon>Embryophyta</taxon>
        <taxon>Tracheophyta</taxon>
        <taxon>Spermatophyta</taxon>
        <taxon>Magnoliopsida</taxon>
        <taxon>Liliopsida</taxon>
        <taxon>Poales</taxon>
        <taxon>Poaceae</taxon>
        <taxon>PACMAD clade</taxon>
        <taxon>Arundinoideae</taxon>
        <taxon>Arundineae</taxon>
        <taxon>Arundo</taxon>
    </lineage>
</organism>
<proteinExistence type="predicted"/>
<evidence type="ECO:0000313" key="1">
    <source>
        <dbReference type="EMBL" id="JAD74462.1"/>
    </source>
</evidence>
<reference evidence="1" key="2">
    <citation type="journal article" date="2015" name="Data Brief">
        <title>Shoot transcriptome of the giant reed, Arundo donax.</title>
        <authorList>
            <person name="Barrero R.A."/>
            <person name="Guerrero F.D."/>
            <person name="Moolhuijzen P."/>
            <person name="Goolsby J.A."/>
            <person name="Tidwell J."/>
            <person name="Bellgard S.E."/>
            <person name="Bellgard M.I."/>
        </authorList>
    </citation>
    <scope>NUCLEOTIDE SEQUENCE</scope>
    <source>
        <tissue evidence="1">Shoot tissue taken approximately 20 cm above the soil surface</tissue>
    </source>
</reference>
<protein>
    <submittedName>
        <fullName evidence="1">MMT1</fullName>
    </submittedName>
</protein>
<name>A0A0A9CSJ0_ARUDO</name>
<sequence length="52" mass="5998">MLTSVWASVWSSVHQQLQALVRTIEEHFLLPQREKGTQRHYQELKECGGSSS</sequence>